<evidence type="ECO:0000259" key="2">
    <source>
        <dbReference type="PROSITE" id="PS51898"/>
    </source>
</evidence>
<dbReference type="InterPro" id="IPR002104">
    <property type="entry name" value="Integrase_catalytic"/>
</dbReference>
<keyword evidence="1" id="KW-0233">DNA recombination</keyword>
<dbReference type="PROSITE" id="PS51898">
    <property type="entry name" value="TYR_RECOMBINASE"/>
    <property type="match status" value="1"/>
</dbReference>
<accession>A0ABZ2BV96</accession>
<evidence type="ECO:0000313" key="3">
    <source>
        <dbReference type="EMBL" id="WVX49893.1"/>
    </source>
</evidence>
<dbReference type="SUPFAM" id="SSF56349">
    <property type="entry name" value="DNA breaking-rejoining enzymes"/>
    <property type="match status" value="1"/>
</dbReference>
<dbReference type="InterPro" id="IPR011010">
    <property type="entry name" value="DNA_brk_join_enz"/>
</dbReference>
<reference evidence="3 4" key="1">
    <citation type="submission" date="2015-07" db="EMBL/GenBank/DDBJ databases">
        <authorList>
            <person name="Voget S."/>
            <person name="Dogs M."/>
            <person name="Brinkhoff T.H."/>
            <person name="Daniel R."/>
        </authorList>
    </citation>
    <scope>NUCLEOTIDE SEQUENCE [LARGE SCALE GENOMIC DNA]</scope>
    <source>
        <strain evidence="3 4">B14</strain>
    </source>
</reference>
<organism evidence="3 4">
    <name type="scientific">Roseobacter fucihabitans</name>
    <dbReference type="NCBI Taxonomy" id="1537242"/>
    <lineage>
        <taxon>Bacteria</taxon>
        <taxon>Pseudomonadati</taxon>
        <taxon>Pseudomonadota</taxon>
        <taxon>Alphaproteobacteria</taxon>
        <taxon>Rhodobacterales</taxon>
        <taxon>Roseobacteraceae</taxon>
        <taxon>Roseobacter</taxon>
    </lineage>
</organism>
<dbReference type="Gene3D" id="1.10.443.10">
    <property type="entry name" value="Intergrase catalytic core"/>
    <property type="match status" value="1"/>
</dbReference>
<dbReference type="EMBL" id="CP143423">
    <property type="protein sequence ID" value="WVX49893.1"/>
    <property type="molecule type" value="Genomic_DNA"/>
</dbReference>
<evidence type="ECO:0000313" key="4">
    <source>
        <dbReference type="Proteomes" id="UP001318682"/>
    </source>
</evidence>
<dbReference type="Pfam" id="PF00589">
    <property type="entry name" value="Phage_integrase"/>
    <property type="match status" value="1"/>
</dbReference>
<keyword evidence="4" id="KW-1185">Reference proteome</keyword>
<feature type="domain" description="Tyr recombinase" evidence="2">
    <location>
        <begin position="1"/>
        <end position="55"/>
    </location>
</feature>
<protein>
    <submittedName>
        <fullName evidence="3">Tyrosine recombinase XerC</fullName>
    </submittedName>
</protein>
<name>A0ABZ2BV96_9RHOB</name>
<dbReference type="Proteomes" id="UP001318682">
    <property type="component" value="Chromosome"/>
</dbReference>
<dbReference type="InterPro" id="IPR013762">
    <property type="entry name" value="Integrase-like_cat_sf"/>
</dbReference>
<evidence type="ECO:0000256" key="1">
    <source>
        <dbReference type="ARBA" id="ARBA00023172"/>
    </source>
</evidence>
<reference evidence="4" key="2">
    <citation type="submission" date="2024-01" db="EMBL/GenBank/DDBJ databases">
        <title>Roseobacter fucihabitans sp. nov., isolated from the brown alga Fucus spiralis.</title>
        <authorList>
            <person name="Hahnke S."/>
            <person name="Berger M."/>
            <person name="Schlingloff A."/>
            <person name="Athale I."/>
            <person name="Neumann-Schaal M."/>
            <person name="Adenaya A."/>
            <person name="Poehlein A."/>
            <person name="Daniel R."/>
            <person name="Pertersen J."/>
            <person name="Brinkhoff T."/>
        </authorList>
    </citation>
    <scope>NUCLEOTIDE SEQUENCE [LARGE SCALE GENOMIC DNA]</scope>
    <source>
        <strain evidence="4">B14</strain>
    </source>
</reference>
<gene>
    <name evidence="3" type="primary">xerC_5</name>
    <name evidence="3" type="ORF">ROLI_029880</name>
</gene>
<sequence>MQYETLHTLRHSFATHLLEAGTDVRVIQVLLGHAKLSTTARYTHVATKTIRDTPSPFEALKQLNIENLHLRPG</sequence>
<proteinExistence type="predicted"/>